<sequence>MTDLTIDAAASISAATAARVTRITALRERIDAIDTALIDLWQERAELSGQVGAARIADGGTRLALAREREILRRYRAALGADGVPLAMLALQAGRGRL</sequence>
<protein>
    <submittedName>
        <fullName evidence="2">Chorismate mutase</fullName>
    </submittedName>
</protein>
<dbReference type="NCBIfam" id="TIGR01808">
    <property type="entry name" value="CM_M_hiGC-arch"/>
    <property type="match status" value="1"/>
</dbReference>
<dbReference type="InterPro" id="IPR010958">
    <property type="entry name" value="Chorismate_mutase_highGC-bac"/>
</dbReference>
<keyword evidence="3" id="KW-1185">Reference proteome</keyword>
<dbReference type="InterPro" id="IPR002701">
    <property type="entry name" value="CM_II_prokaryot"/>
</dbReference>
<dbReference type="Proteomes" id="UP001499978">
    <property type="component" value="Unassembled WGS sequence"/>
</dbReference>
<dbReference type="EMBL" id="BAAARY010000005">
    <property type="protein sequence ID" value="GAA2520262.1"/>
    <property type="molecule type" value="Genomic_DNA"/>
</dbReference>
<reference evidence="3" key="1">
    <citation type="journal article" date="2019" name="Int. J. Syst. Evol. Microbiol.">
        <title>The Global Catalogue of Microorganisms (GCM) 10K type strain sequencing project: providing services to taxonomists for standard genome sequencing and annotation.</title>
        <authorList>
            <consortium name="The Broad Institute Genomics Platform"/>
            <consortium name="The Broad Institute Genome Sequencing Center for Infectious Disease"/>
            <person name="Wu L."/>
            <person name="Ma J."/>
        </authorList>
    </citation>
    <scope>NUCLEOTIDE SEQUENCE [LARGE SCALE GENOMIC DNA]</scope>
    <source>
        <strain evidence="3">JCM 3367</strain>
    </source>
</reference>
<dbReference type="InterPro" id="IPR036979">
    <property type="entry name" value="CM_dom_sf"/>
</dbReference>
<proteinExistence type="predicted"/>
<accession>A0ABP6APN4</accession>
<dbReference type="NCBIfam" id="NF005894">
    <property type="entry name" value="PRK07857.1"/>
    <property type="match status" value="1"/>
</dbReference>
<dbReference type="RefSeq" id="WP_344170902.1">
    <property type="nucleotide sequence ID" value="NZ_BAAARY010000005.1"/>
</dbReference>
<gene>
    <name evidence="2" type="ORF">GCM10010201_17230</name>
</gene>
<dbReference type="SMART" id="SM00830">
    <property type="entry name" value="CM_2"/>
    <property type="match status" value="1"/>
</dbReference>
<dbReference type="PROSITE" id="PS51168">
    <property type="entry name" value="CHORISMATE_MUT_2"/>
    <property type="match status" value="1"/>
</dbReference>
<organism evidence="2 3">
    <name type="scientific">Pilimelia columellifera subsp. columellifera</name>
    <dbReference type="NCBI Taxonomy" id="706583"/>
    <lineage>
        <taxon>Bacteria</taxon>
        <taxon>Bacillati</taxon>
        <taxon>Actinomycetota</taxon>
        <taxon>Actinomycetes</taxon>
        <taxon>Micromonosporales</taxon>
        <taxon>Micromonosporaceae</taxon>
        <taxon>Pilimelia</taxon>
    </lineage>
</organism>
<evidence type="ECO:0000259" key="1">
    <source>
        <dbReference type="PROSITE" id="PS51168"/>
    </source>
</evidence>
<dbReference type="Gene3D" id="1.20.59.10">
    <property type="entry name" value="Chorismate mutase"/>
    <property type="match status" value="1"/>
</dbReference>
<comment type="caution">
    <text evidence="2">The sequence shown here is derived from an EMBL/GenBank/DDBJ whole genome shotgun (WGS) entry which is preliminary data.</text>
</comment>
<dbReference type="InterPro" id="IPR036263">
    <property type="entry name" value="Chorismate_II_sf"/>
</dbReference>
<evidence type="ECO:0000313" key="3">
    <source>
        <dbReference type="Proteomes" id="UP001499978"/>
    </source>
</evidence>
<evidence type="ECO:0000313" key="2">
    <source>
        <dbReference type="EMBL" id="GAA2520262.1"/>
    </source>
</evidence>
<name>A0ABP6APN4_9ACTN</name>
<dbReference type="SUPFAM" id="SSF48600">
    <property type="entry name" value="Chorismate mutase II"/>
    <property type="match status" value="1"/>
</dbReference>
<dbReference type="Pfam" id="PF01817">
    <property type="entry name" value="CM_2"/>
    <property type="match status" value="1"/>
</dbReference>
<feature type="domain" description="Chorismate mutase" evidence="1">
    <location>
        <begin position="17"/>
        <end position="98"/>
    </location>
</feature>